<proteinExistence type="predicted"/>
<reference evidence="3" key="1">
    <citation type="journal article" date="2015" name="Genome">
        <title>Whole Genome Sequence of the Non-Microcystin-Producing Microcystis aeruginosa Strain NIES-44.</title>
        <authorList>
            <person name="Okano K."/>
            <person name="Miyata N."/>
            <person name="Ozaki Y."/>
        </authorList>
    </citation>
    <scope>NUCLEOTIDE SEQUENCE [LARGE SCALE GENOMIC DNA]</scope>
    <source>
        <strain evidence="3">NIES-44</strain>
    </source>
</reference>
<organism evidence="2 3">
    <name type="scientific">Microcystis aeruginosa NIES-44</name>
    <dbReference type="NCBI Taxonomy" id="449439"/>
    <lineage>
        <taxon>Bacteria</taxon>
        <taxon>Bacillati</taxon>
        <taxon>Cyanobacteriota</taxon>
        <taxon>Cyanophyceae</taxon>
        <taxon>Oscillatoriophycideae</taxon>
        <taxon>Chroococcales</taxon>
        <taxon>Microcystaceae</taxon>
        <taxon>Microcystis</taxon>
    </lineage>
</organism>
<gene>
    <name evidence="2" type="ORF">N44_00180</name>
</gene>
<sequence length="42" mass="4897">MKNPLPSPHCCNKKQLSPDSDRKRSNNYKFLSRGAVRSKNHR</sequence>
<evidence type="ECO:0000313" key="3">
    <source>
        <dbReference type="Proteomes" id="UP000030321"/>
    </source>
</evidence>
<evidence type="ECO:0000256" key="1">
    <source>
        <dbReference type="SAM" id="MobiDB-lite"/>
    </source>
</evidence>
<dbReference type="AlphaFoldDB" id="A0A0A1VQ19"/>
<accession>A0A0A1VQ19</accession>
<feature type="region of interest" description="Disordered" evidence="1">
    <location>
        <begin position="1"/>
        <end position="42"/>
    </location>
</feature>
<dbReference type="EMBL" id="BBPA01000015">
    <property type="protein sequence ID" value="GAL91892.1"/>
    <property type="molecule type" value="Genomic_DNA"/>
</dbReference>
<name>A0A0A1VQ19_MICAE</name>
<evidence type="ECO:0000313" key="2">
    <source>
        <dbReference type="EMBL" id="GAL91892.1"/>
    </source>
</evidence>
<protein>
    <submittedName>
        <fullName evidence="2">Uncharacterized protein</fullName>
    </submittedName>
</protein>
<dbReference type="Proteomes" id="UP000030321">
    <property type="component" value="Unassembled WGS sequence"/>
</dbReference>
<comment type="caution">
    <text evidence="2">The sequence shown here is derived from an EMBL/GenBank/DDBJ whole genome shotgun (WGS) entry which is preliminary data.</text>
</comment>